<dbReference type="Pfam" id="PF11887">
    <property type="entry name" value="Mce4_CUP1"/>
    <property type="match status" value="1"/>
</dbReference>
<gene>
    <name evidence="4" type="ORF">BHQ17_21745</name>
</gene>
<comment type="caution">
    <text evidence="4">The sequence shown here is derived from an EMBL/GenBank/DDBJ whole genome shotgun (WGS) entry which is preliminary data.</text>
</comment>
<dbReference type="AlphaFoldDB" id="A0A1E3R7U3"/>
<dbReference type="PANTHER" id="PTHR33371">
    <property type="entry name" value="INTERMEMBRANE PHOSPHOLIPID TRANSPORT SYSTEM BINDING PROTEIN MLAD-RELATED"/>
    <property type="match status" value="1"/>
</dbReference>
<accession>A0A1E3R7U3</accession>
<keyword evidence="1" id="KW-0472">Membrane</keyword>
<keyword evidence="1" id="KW-1133">Transmembrane helix</keyword>
<evidence type="ECO:0000259" key="3">
    <source>
        <dbReference type="Pfam" id="PF11887"/>
    </source>
</evidence>
<dbReference type="Pfam" id="PF02470">
    <property type="entry name" value="MlaD"/>
    <property type="match status" value="1"/>
</dbReference>
<organism evidence="4 5">
    <name type="scientific">Mycolicibacterium holsaticum</name>
    <dbReference type="NCBI Taxonomy" id="152142"/>
    <lineage>
        <taxon>Bacteria</taxon>
        <taxon>Bacillati</taxon>
        <taxon>Actinomycetota</taxon>
        <taxon>Actinomycetes</taxon>
        <taxon>Mycobacteriales</taxon>
        <taxon>Mycobacteriaceae</taxon>
        <taxon>Mycolicibacterium</taxon>
    </lineage>
</organism>
<reference evidence="5" key="1">
    <citation type="submission" date="2016-09" db="EMBL/GenBank/DDBJ databases">
        <authorList>
            <person name="Greninger A.L."/>
            <person name="Jerome K.R."/>
            <person name="Mcnair B."/>
            <person name="Wallis C."/>
            <person name="Fang F."/>
        </authorList>
    </citation>
    <scope>NUCLEOTIDE SEQUENCE [LARGE SCALE GENOMIC DNA]</scope>
    <source>
        <strain evidence="5">M7</strain>
    </source>
</reference>
<evidence type="ECO:0000313" key="5">
    <source>
        <dbReference type="Proteomes" id="UP000094243"/>
    </source>
</evidence>
<dbReference type="Proteomes" id="UP000094243">
    <property type="component" value="Unassembled WGS sequence"/>
</dbReference>
<evidence type="ECO:0000256" key="1">
    <source>
        <dbReference type="SAM" id="Phobius"/>
    </source>
</evidence>
<evidence type="ECO:0000313" key="4">
    <source>
        <dbReference type="EMBL" id="ODQ86016.1"/>
    </source>
</evidence>
<dbReference type="OrthoDB" id="338143at2"/>
<name>A0A1E3R7U3_9MYCO</name>
<dbReference type="InterPro" id="IPR003399">
    <property type="entry name" value="Mce/MlaD"/>
</dbReference>
<dbReference type="EMBL" id="MIGZ01000159">
    <property type="protein sequence ID" value="ODQ86016.1"/>
    <property type="molecule type" value="Genomic_DNA"/>
</dbReference>
<evidence type="ECO:0000259" key="2">
    <source>
        <dbReference type="Pfam" id="PF02470"/>
    </source>
</evidence>
<dbReference type="InterPro" id="IPR024516">
    <property type="entry name" value="Mce_C"/>
</dbReference>
<dbReference type="NCBIfam" id="TIGR00996">
    <property type="entry name" value="Mtu_fam_mce"/>
    <property type="match status" value="1"/>
</dbReference>
<feature type="domain" description="Mammalian cell entry C-terminal" evidence="3">
    <location>
        <begin position="119"/>
        <end position="332"/>
    </location>
</feature>
<dbReference type="GO" id="GO:0051701">
    <property type="term" value="P:biological process involved in interaction with host"/>
    <property type="evidence" value="ECO:0007669"/>
    <property type="project" value="TreeGrafter"/>
</dbReference>
<dbReference type="PANTHER" id="PTHR33371:SF17">
    <property type="entry name" value="MCE-FAMILY PROTEIN MCE1B"/>
    <property type="match status" value="1"/>
</dbReference>
<dbReference type="InterPro" id="IPR005693">
    <property type="entry name" value="Mce"/>
</dbReference>
<dbReference type="RefSeq" id="WP_069407170.1">
    <property type="nucleotide sequence ID" value="NZ_MIGZ01000159.1"/>
</dbReference>
<keyword evidence="1" id="KW-0812">Transmembrane</keyword>
<feature type="domain" description="Mce/MlaD" evidence="2">
    <location>
        <begin position="39"/>
        <end position="114"/>
    </location>
</feature>
<feature type="transmembrane region" description="Helical" evidence="1">
    <location>
        <begin position="12"/>
        <end position="30"/>
    </location>
</feature>
<sequence length="343" mass="37101">MHDNLRRATIGFVVFVIICLTGTFVLYGVFSQFRFSSEQTYRAEFADVSGLKEGDFVRIAGVEVGKVKHIAVTDASRALVEFTTDPTAVLTTSTNVAVRWENPIGDRYLALSEGNGGEQRKLNPGGTIPTANTEPALDLDTLLGGFRPLFRALDPQQVNALASQLIGAFQGEGATINSFLSQAAVVTSTLADRDELIGQVIDNLNAVMKTFGEQNEQFGKVVDSLSRLVDGLSARKTDITNSVAYTNSAAASVADLLSQARQPFNDTVGQTDRVTSIVAADHEWFDNYLETLPHSYKVLSRLGIMGDFFTFYLCDLILKVNGKGGQPVYVKLVGQASGRCAPK</sequence>
<proteinExistence type="predicted"/>
<protein>
    <submittedName>
        <fullName evidence="4">Mammalian cell entry protein</fullName>
    </submittedName>
</protein>
<keyword evidence="5" id="KW-1185">Reference proteome</keyword>
<dbReference type="GO" id="GO:0005576">
    <property type="term" value="C:extracellular region"/>
    <property type="evidence" value="ECO:0007669"/>
    <property type="project" value="TreeGrafter"/>
</dbReference>
<dbReference type="InterPro" id="IPR052336">
    <property type="entry name" value="MlaD_Phospholipid_Transporter"/>
</dbReference>